<sequence>MTFNDNARLDTSKVSKRGRNTAIAGGGGAVVVVGLFILSQLLGVDLTGLVGGGGVGGGSSSQVALDCETGADANERTDCLVVGASNSLDDYWAEASPAVLGAAYRSPADVNLFSQGISTGCGQASSATGPFYCPADEQIYVDPSFFEQLRTQFGASGGSLAQMYVIAHEWGHHIQKVTGVFDRTDRGGSGPASDSVRTELQADCYAGAWAKFASTTEDASGQALLKPFTDEQIADALNAASVIGDDRIQEQSSGQVDPDTWTHGSSASRQKWFTAGLDGGPQACDTFAVSASEL</sequence>
<evidence type="ECO:0000313" key="7">
    <source>
        <dbReference type="Proteomes" id="UP000190857"/>
    </source>
</evidence>
<dbReference type="STRING" id="123320.SAMN06309945_0117"/>
<dbReference type="Pfam" id="PF04228">
    <property type="entry name" value="Zn_peptidase"/>
    <property type="match status" value="1"/>
</dbReference>
<comment type="subcellular location">
    <subcellularLocation>
        <location evidence="1">Membrane</location>
        <topology evidence="1">Single-pass membrane protein</topology>
    </subcellularLocation>
</comment>
<gene>
    <name evidence="6" type="ORF">SAMN06309945_0117</name>
</gene>
<name>A0A1T5I9J0_9MICO</name>
<evidence type="ECO:0000256" key="1">
    <source>
        <dbReference type="ARBA" id="ARBA00004167"/>
    </source>
</evidence>
<proteinExistence type="predicted"/>
<keyword evidence="7" id="KW-1185">Reference proteome</keyword>
<evidence type="ECO:0000313" key="6">
    <source>
        <dbReference type="EMBL" id="SKC35841.1"/>
    </source>
</evidence>
<dbReference type="RefSeq" id="WP_079726372.1">
    <property type="nucleotide sequence ID" value="NZ_FUZP01000001.1"/>
</dbReference>
<keyword evidence="2 5" id="KW-0812">Transmembrane</keyword>
<evidence type="ECO:0000256" key="2">
    <source>
        <dbReference type="ARBA" id="ARBA00022692"/>
    </source>
</evidence>
<dbReference type="OrthoDB" id="9774900at2"/>
<dbReference type="EMBL" id="FUZP01000001">
    <property type="protein sequence ID" value="SKC35841.1"/>
    <property type="molecule type" value="Genomic_DNA"/>
</dbReference>
<organism evidence="6 7">
    <name type="scientific">Okibacterium fritillariae</name>
    <dbReference type="NCBI Taxonomy" id="123320"/>
    <lineage>
        <taxon>Bacteria</taxon>
        <taxon>Bacillati</taxon>
        <taxon>Actinomycetota</taxon>
        <taxon>Actinomycetes</taxon>
        <taxon>Micrococcales</taxon>
        <taxon>Microbacteriaceae</taxon>
        <taxon>Okibacterium</taxon>
    </lineage>
</organism>
<dbReference type="Proteomes" id="UP000190857">
    <property type="component" value="Unassembled WGS sequence"/>
</dbReference>
<dbReference type="GO" id="GO:0016020">
    <property type="term" value="C:membrane"/>
    <property type="evidence" value="ECO:0007669"/>
    <property type="project" value="UniProtKB-SubCell"/>
</dbReference>
<reference evidence="6 7" key="1">
    <citation type="submission" date="2017-02" db="EMBL/GenBank/DDBJ databases">
        <authorList>
            <person name="Peterson S.W."/>
        </authorList>
    </citation>
    <scope>NUCLEOTIDE SEQUENCE [LARGE SCALE GENOMIC DNA]</scope>
    <source>
        <strain evidence="6 7">VKM Ac-2059</strain>
    </source>
</reference>
<feature type="transmembrane region" description="Helical" evidence="5">
    <location>
        <begin position="21"/>
        <end position="42"/>
    </location>
</feature>
<protein>
    <recommendedName>
        <fullName evidence="8">Neutral zinc metallopeptidase</fullName>
    </recommendedName>
</protein>
<keyword evidence="3 5" id="KW-1133">Transmembrane helix</keyword>
<dbReference type="PANTHER" id="PTHR30168:SF0">
    <property type="entry name" value="INNER MEMBRANE PROTEIN"/>
    <property type="match status" value="1"/>
</dbReference>
<evidence type="ECO:0000256" key="3">
    <source>
        <dbReference type="ARBA" id="ARBA00022989"/>
    </source>
</evidence>
<accession>A0A1T5I9J0</accession>
<dbReference type="InterPro" id="IPR007343">
    <property type="entry name" value="Uncharacterised_pept_Zn_put"/>
</dbReference>
<dbReference type="AlphaFoldDB" id="A0A1T5I9J0"/>
<dbReference type="PANTHER" id="PTHR30168">
    <property type="entry name" value="PUTATIVE MEMBRANE PROTEIN YPFJ"/>
    <property type="match status" value="1"/>
</dbReference>
<evidence type="ECO:0000256" key="4">
    <source>
        <dbReference type="ARBA" id="ARBA00023136"/>
    </source>
</evidence>
<evidence type="ECO:0000256" key="5">
    <source>
        <dbReference type="SAM" id="Phobius"/>
    </source>
</evidence>
<evidence type="ECO:0008006" key="8">
    <source>
        <dbReference type="Google" id="ProtNLM"/>
    </source>
</evidence>
<keyword evidence="4 5" id="KW-0472">Membrane</keyword>